<proteinExistence type="predicted"/>
<reference evidence="1 2" key="1">
    <citation type="submission" date="2017-07" db="EMBL/GenBank/DDBJ databases">
        <title>Phylogenetic study on the rhizospheric bacterium Ochrobactrum sp. A44.</title>
        <authorList>
            <person name="Krzyzanowska D.M."/>
            <person name="Ossowicki A."/>
            <person name="Rajewska M."/>
            <person name="Maciag T."/>
            <person name="Kaczynski Z."/>
            <person name="Czerwicka M."/>
            <person name="Jafra S."/>
        </authorList>
    </citation>
    <scope>NUCLEOTIDE SEQUENCE [LARGE SCALE GENOMIC DNA]</scope>
    <source>
        <strain evidence="1 2">A44</strain>
        <plasmid evidence="1 2">unnamed1</plasmid>
    </source>
</reference>
<dbReference type="AlphaFoldDB" id="A0A248UNM5"/>
<gene>
    <name evidence="1" type="ORF">CES85_3778</name>
</gene>
<name>A0A248UNM5_9HYPH</name>
<accession>A0A248UNM5</accession>
<dbReference type="EMBL" id="CP022605">
    <property type="protein sequence ID" value="ASV88453.1"/>
    <property type="molecule type" value="Genomic_DNA"/>
</dbReference>
<evidence type="ECO:0000313" key="1">
    <source>
        <dbReference type="EMBL" id="ASV88453.1"/>
    </source>
</evidence>
<protein>
    <submittedName>
        <fullName evidence="1">Uncharacterized protein</fullName>
    </submittedName>
</protein>
<sequence length="41" mass="4324">MGAVHRQSILGILAIFCRSPCVAIASNGVPRKIGVEKAGRF</sequence>
<dbReference type="Proteomes" id="UP000215256">
    <property type="component" value="Plasmid unnamed1"/>
</dbReference>
<geneLocation type="plasmid" evidence="1 2">
    <name>unnamed1</name>
</geneLocation>
<evidence type="ECO:0000313" key="2">
    <source>
        <dbReference type="Proteomes" id="UP000215256"/>
    </source>
</evidence>
<dbReference type="KEGG" id="och:CES85_3778"/>
<organism evidence="1 2">
    <name type="scientific">Ochrobactrum quorumnocens</name>
    <dbReference type="NCBI Taxonomy" id="271865"/>
    <lineage>
        <taxon>Bacteria</taxon>
        <taxon>Pseudomonadati</taxon>
        <taxon>Pseudomonadota</taxon>
        <taxon>Alphaproteobacteria</taxon>
        <taxon>Hyphomicrobiales</taxon>
        <taxon>Brucellaceae</taxon>
        <taxon>Brucella/Ochrobactrum group</taxon>
        <taxon>Ochrobactrum</taxon>
    </lineage>
</organism>
<keyword evidence="1" id="KW-0614">Plasmid</keyword>